<dbReference type="PANTHER" id="PTHR10629">
    <property type="entry name" value="CYTOSINE-SPECIFIC METHYLTRANSFERASE"/>
    <property type="match status" value="1"/>
</dbReference>
<dbReference type="PANTHER" id="PTHR10629:SF52">
    <property type="entry name" value="DNA (CYTOSINE-5)-METHYLTRANSFERASE 1"/>
    <property type="match status" value="1"/>
</dbReference>
<dbReference type="Pfam" id="PF00145">
    <property type="entry name" value="DNA_methylase"/>
    <property type="match status" value="1"/>
</dbReference>
<dbReference type="EMBL" id="BMZR01000002">
    <property type="protein sequence ID" value="GHD31833.1"/>
    <property type="molecule type" value="Genomic_DNA"/>
</dbReference>
<dbReference type="SUPFAM" id="SSF53335">
    <property type="entry name" value="S-adenosyl-L-methionine-dependent methyltransferases"/>
    <property type="match status" value="1"/>
</dbReference>
<evidence type="ECO:0000256" key="2">
    <source>
        <dbReference type="ARBA" id="ARBA00022679"/>
    </source>
</evidence>
<evidence type="ECO:0000256" key="8">
    <source>
        <dbReference type="RuleBase" id="RU000417"/>
    </source>
</evidence>
<proteinExistence type="inferred from homology"/>
<keyword evidence="1 6" id="KW-0489">Methyltransferase</keyword>
<comment type="catalytic activity">
    <reaction evidence="5 8">
        <text>a 2'-deoxycytidine in DNA + S-adenosyl-L-methionine = a 5-methyl-2'-deoxycytidine in DNA + S-adenosyl-L-homocysteine + H(+)</text>
        <dbReference type="Rhea" id="RHEA:13681"/>
        <dbReference type="Rhea" id="RHEA-COMP:11369"/>
        <dbReference type="Rhea" id="RHEA-COMP:11370"/>
        <dbReference type="ChEBI" id="CHEBI:15378"/>
        <dbReference type="ChEBI" id="CHEBI:57856"/>
        <dbReference type="ChEBI" id="CHEBI:59789"/>
        <dbReference type="ChEBI" id="CHEBI:85452"/>
        <dbReference type="ChEBI" id="CHEBI:85454"/>
        <dbReference type="EC" id="2.1.1.37"/>
    </reaction>
</comment>
<keyword evidence="3 6" id="KW-0949">S-adenosyl-L-methionine</keyword>
<evidence type="ECO:0000313" key="9">
    <source>
        <dbReference type="EMBL" id="GHD31833.1"/>
    </source>
</evidence>
<keyword evidence="10" id="KW-1185">Reference proteome</keyword>
<keyword evidence="2 6" id="KW-0808">Transferase</keyword>
<comment type="caution">
    <text evidence="9">The sequence shown here is derived from an EMBL/GenBank/DDBJ whole genome shotgun (WGS) entry which is preliminary data.</text>
</comment>
<evidence type="ECO:0000313" key="10">
    <source>
        <dbReference type="Proteomes" id="UP000610203"/>
    </source>
</evidence>
<evidence type="ECO:0000256" key="1">
    <source>
        <dbReference type="ARBA" id="ARBA00022603"/>
    </source>
</evidence>
<evidence type="ECO:0000256" key="5">
    <source>
        <dbReference type="ARBA" id="ARBA00047422"/>
    </source>
</evidence>
<protein>
    <recommendedName>
        <fullName evidence="8">Cytosine-specific methyltransferase</fullName>
        <ecNumber evidence="8">2.1.1.37</ecNumber>
    </recommendedName>
</protein>
<feature type="active site" evidence="6">
    <location>
        <position position="87"/>
    </location>
</feature>
<dbReference type="PROSITE" id="PS00094">
    <property type="entry name" value="C5_MTASE_1"/>
    <property type="match status" value="1"/>
</dbReference>
<evidence type="ECO:0000256" key="4">
    <source>
        <dbReference type="ARBA" id="ARBA00022747"/>
    </source>
</evidence>
<evidence type="ECO:0000256" key="6">
    <source>
        <dbReference type="PROSITE-ProRule" id="PRU01016"/>
    </source>
</evidence>
<reference evidence="10" key="1">
    <citation type="journal article" date="2019" name="Int. J. Syst. Evol. Microbiol.">
        <title>The Global Catalogue of Microorganisms (GCM) 10K type strain sequencing project: providing services to taxonomists for standard genome sequencing and annotation.</title>
        <authorList>
            <consortium name="The Broad Institute Genomics Platform"/>
            <consortium name="The Broad Institute Genome Sequencing Center for Infectious Disease"/>
            <person name="Wu L."/>
            <person name="Ma J."/>
        </authorList>
    </citation>
    <scope>NUCLEOTIDE SEQUENCE [LARGE SCALE GENOMIC DNA]</scope>
    <source>
        <strain evidence="10">KCTC 42280</strain>
    </source>
</reference>
<dbReference type="GO" id="GO:0008168">
    <property type="term" value="F:methyltransferase activity"/>
    <property type="evidence" value="ECO:0007669"/>
    <property type="project" value="UniProtKB-KW"/>
</dbReference>
<dbReference type="InterPro" id="IPR031303">
    <property type="entry name" value="C5_meth_CS"/>
</dbReference>
<dbReference type="Gene3D" id="3.40.50.150">
    <property type="entry name" value="Vaccinia Virus protein VP39"/>
    <property type="match status" value="1"/>
</dbReference>
<dbReference type="GO" id="GO:0032259">
    <property type="term" value="P:methylation"/>
    <property type="evidence" value="ECO:0007669"/>
    <property type="project" value="UniProtKB-KW"/>
</dbReference>
<sequence length="414" mass="46405">MSFKVLDLFSGAGGMAEGFLQAGFVIPYASDISEQAKETYTNRHKQLGHDINFFQGDINELKISENLNNFLGNDINNIDVVTGGPPCQGFSLAGRRDENDTRNKLIHSYIEVLETVKPKYFVMENVLGILSSELSIFDGLADTYQNEKLTTILEKEFKHIGYSHVVRKVMDASQYGVPQKRMRVIFLGTRDDVYPKLKHPEPTLDYLNSAQSAIEDLESIDIGKKVLQYNKSATSSYQLDSRQGRTPNIDGKTIEATSLHNHEASRHTAIVTERFKILKPGENIRNMLGRLSSEKAKKLATKKNNCKKIIAEQPSPTVLTLPDDLVHYKKNRIMTVREMARLQSFDDSFEFLGKRTTGGSRRKIETPQYTLVGNAVPPLLAKAIGNEIMACLVKSKSIDTKNSEVASKELLDEV</sequence>
<dbReference type="Gene3D" id="3.90.120.10">
    <property type="entry name" value="DNA Methylase, subunit A, domain 2"/>
    <property type="match status" value="1"/>
</dbReference>
<dbReference type="RefSeq" id="WP_189583850.1">
    <property type="nucleotide sequence ID" value="NZ_BMZR01000002.1"/>
</dbReference>
<comment type="similarity">
    <text evidence="6 7">Belongs to the class I-like SAM-binding methyltransferase superfamily. C5-methyltransferase family.</text>
</comment>
<dbReference type="InterPro" id="IPR001525">
    <property type="entry name" value="C5_MeTfrase"/>
</dbReference>
<dbReference type="InterPro" id="IPR029063">
    <property type="entry name" value="SAM-dependent_MTases_sf"/>
</dbReference>
<dbReference type="PROSITE" id="PS00095">
    <property type="entry name" value="C5_MTASE_2"/>
    <property type="match status" value="1"/>
</dbReference>
<dbReference type="PROSITE" id="PS51679">
    <property type="entry name" value="SAM_MT_C5"/>
    <property type="match status" value="1"/>
</dbReference>
<dbReference type="Proteomes" id="UP000610203">
    <property type="component" value="Unassembled WGS sequence"/>
</dbReference>
<gene>
    <name evidence="9" type="ORF">GCM10016272_14360</name>
</gene>
<dbReference type="InterPro" id="IPR050390">
    <property type="entry name" value="C5-Methyltransferase"/>
</dbReference>
<accession>A0ABQ3GSV1</accession>
<evidence type="ECO:0000256" key="3">
    <source>
        <dbReference type="ARBA" id="ARBA00022691"/>
    </source>
</evidence>
<organism evidence="9 10">
    <name type="scientific">Psychrobacter glaciei</name>
    <dbReference type="NCBI Taxonomy" id="619771"/>
    <lineage>
        <taxon>Bacteria</taxon>
        <taxon>Pseudomonadati</taxon>
        <taxon>Pseudomonadota</taxon>
        <taxon>Gammaproteobacteria</taxon>
        <taxon>Moraxellales</taxon>
        <taxon>Moraxellaceae</taxon>
        <taxon>Psychrobacter</taxon>
    </lineage>
</organism>
<evidence type="ECO:0000256" key="7">
    <source>
        <dbReference type="RuleBase" id="RU000416"/>
    </source>
</evidence>
<dbReference type="PRINTS" id="PR00105">
    <property type="entry name" value="C5METTRFRASE"/>
</dbReference>
<dbReference type="NCBIfam" id="TIGR00675">
    <property type="entry name" value="dcm"/>
    <property type="match status" value="1"/>
</dbReference>
<keyword evidence="4" id="KW-0680">Restriction system</keyword>
<dbReference type="EC" id="2.1.1.37" evidence="8"/>
<dbReference type="InterPro" id="IPR018117">
    <property type="entry name" value="C5_DNA_meth_AS"/>
</dbReference>
<name>A0ABQ3GSV1_9GAMM</name>